<organism evidence="2 3">
    <name type="scientific">Phanerochaete sordida</name>
    <dbReference type="NCBI Taxonomy" id="48140"/>
    <lineage>
        <taxon>Eukaryota</taxon>
        <taxon>Fungi</taxon>
        <taxon>Dikarya</taxon>
        <taxon>Basidiomycota</taxon>
        <taxon>Agaricomycotina</taxon>
        <taxon>Agaricomycetes</taxon>
        <taxon>Polyporales</taxon>
        <taxon>Phanerochaetaceae</taxon>
        <taxon>Phanerochaete</taxon>
    </lineage>
</organism>
<geneLocation type="mitochondrion" evidence="2"/>
<dbReference type="AlphaFoldDB" id="A0A9N7KY31"/>
<sequence length="144" mass="16133">QQINGPCNNIFSRCYFIATYYVQEGRYILFSTKGQRIIRKLSGTPLGTGAIFSVIVLVIIYSVLFNLQVTNAQLIFNLEDPSMLVGTSETVRMFSSCLCSKKEHTKGNDDTDLKVRQWIAGVIDGASAEMEIFIFLKKGMSNFP</sequence>
<keyword evidence="3" id="KW-1185">Reference proteome</keyword>
<evidence type="ECO:0000313" key="2">
    <source>
        <dbReference type="EMBL" id="BDI12836.1"/>
    </source>
</evidence>
<accession>A0A9N7KY31</accession>
<keyword evidence="1" id="KW-0472">Membrane</keyword>
<reference evidence="2" key="1">
    <citation type="submission" date="2022-04" db="EMBL/GenBank/DDBJ databases">
        <title>The complete mitochondrial genome of the white-rot fungus Phanerochaete sordida YK-624.</title>
        <authorList>
            <person name="Mori T."/>
            <person name="Dohra H."/>
            <person name="Hirai H."/>
            <person name="Kawagishi H."/>
        </authorList>
    </citation>
    <scope>NUCLEOTIDE SEQUENCE</scope>
    <source>
        <strain evidence="2">YK-624</strain>
    </source>
</reference>
<name>A0A9N7KY31_9APHY</name>
<dbReference type="Proteomes" id="UP000703269">
    <property type="component" value="Mitochondrion MT"/>
</dbReference>
<evidence type="ECO:0000256" key="1">
    <source>
        <dbReference type="SAM" id="Phobius"/>
    </source>
</evidence>
<keyword evidence="1" id="KW-0812">Transmembrane</keyword>
<proteinExistence type="predicted"/>
<keyword evidence="2" id="KW-0496">Mitochondrion</keyword>
<protein>
    <submittedName>
        <fullName evidence="2">Uncharacterized protein</fullName>
    </submittedName>
</protein>
<dbReference type="EMBL" id="LC707859">
    <property type="protein sequence ID" value="BDI12836.1"/>
    <property type="molecule type" value="Genomic_DNA"/>
</dbReference>
<feature type="transmembrane region" description="Helical" evidence="1">
    <location>
        <begin position="46"/>
        <end position="67"/>
    </location>
</feature>
<keyword evidence="1" id="KW-1133">Transmembrane helix</keyword>
<feature type="non-terminal residue" evidence="2">
    <location>
        <position position="1"/>
    </location>
</feature>
<evidence type="ECO:0000313" key="3">
    <source>
        <dbReference type="Proteomes" id="UP000703269"/>
    </source>
</evidence>